<reference evidence="1" key="1">
    <citation type="submission" date="2019-12" db="EMBL/GenBank/DDBJ databases">
        <title>Clostridiaceae gen. nov. sp. nov., isolated from sediment in Xinjiang, China.</title>
        <authorList>
            <person name="Zhang R."/>
        </authorList>
    </citation>
    <scope>NUCLEOTIDE SEQUENCE</scope>
    <source>
        <strain evidence="1">D2Q-11</strain>
    </source>
</reference>
<evidence type="ECO:0000313" key="2">
    <source>
        <dbReference type="Proteomes" id="UP000724672"/>
    </source>
</evidence>
<dbReference type="RefSeq" id="WP_203365565.1">
    <property type="nucleotide sequence ID" value="NZ_WSFT01000019.1"/>
</dbReference>
<dbReference type="EMBL" id="WSFT01000019">
    <property type="protein sequence ID" value="MBS4537643.1"/>
    <property type="molecule type" value="Genomic_DNA"/>
</dbReference>
<name>A0A942US90_9FIRM</name>
<protein>
    <recommendedName>
        <fullName evidence="3">ParB/Sulfiredoxin domain-containing protein</fullName>
    </recommendedName>
</protein>
<dbReference type="AlphaFoldDB" id="A0A942US90"/>
<proteinExistence type="predicted"/>
<sequence length="227" mass="26588">MVDIDNSEVMRALKEHSEYCKDKKVIQSNNFFVAIYKEGIIATGELYILNKEKAKVDIYLNHDDINKEKLIERFINEILYWNPFLKYIDYGKGEFHNQCPANLMKISIEDIQPSQLYISEEKLSNVSNWLDSKEKVIIPIVKINDTYVSTDGHTRLVQAYINGYKNVFVYNDTDVNPETSKVFVNWCRDEGISGIKELADRLLCQKEYEVKWIGRCQGYFKSLKEEV</sequence>
<evidence type="ECO:0008006" key="3">
    <source>
        <dbReference type="Google" id="ProtNLM"/>
    </source>
</evidence>
<dbReference type="Proteomes" id="UP000724672">
    <property type="component" value="Unassembled WGS sequence"/>
</dbReference>
<comment type="caution">
    <text evidence="1">The sequence shown here is derived from an EMBL/GenBank/DDBJ whole genome shotgun (WGS) entry which is preliminary data.</text>
</comment>
<accession>A0A942US90</accession>
<organism evidence="1 2">
    <name type="scientific">Anaeromonas frigoriresistens</name>
    <dbReference type="NCBI Taxonomy" id="2683708"/>
    <lineage>
        <taxon>Bacteria</taxon>
        <taxon>Bacillati</taxon>
        <taxon>Bacillota</taxon>
        <taxon>Tissierellia</taxon>
        <taxon>Tissierellales</taxon>
        <taxon>Thermohalobacteraceae</taxon>
        <taxon>Anaeromonas</taxon>
    </lineage>
</organism>
<evidence type="ECO:0000313" key="1">
    <source>
        <dbReference type="EMBL" id="MBS4537643.1"/>
    </source>
</evidence>
<keyword evidence="2" id="KW-1185">Reference proteome</keyword>
<gene>
    <name evidence="1" type="ORF">GOQ27_04160</name>
</gene>